<dbReference type="Pfam" id="PF07727">
    <property type="entry name" value="RVT_2"/>
    <property type="match status" value="1"/>
</dbReference>
<evidence type="ECO:0000259" key="1">
    <source>
        <dbReference type="Pfam" id="PF07727"/>
    </source>
</evidence>
<comment type="caution">
    <text evidence="2">The sequence shown here is derived from an EMBL/GenBank/DDBJ whole genome shotgun (WGS) entry which is preliminary data.</text>
</comment>
<proteinExistence type="predicted"/>
<feature type="domain" description="Reverse transcriptase Ty1/copia-type" evidence="1">
    <location>
        <begin position="2"/>
        <end position="90"/>
    </location>
</feature>
<dbReference type="EMBL" id="BGPR01000010">
    <property type="protein sequence ID" value="GBL76542.1"/>
    <property type="molecule type" value="Genomic_DNA"/>
</dbReference>
<dbReference type="InterPro" id="IPR013103">
    <property type="entry name" value="RVT_2"/>
</dbReference>
<evidence type="ECO:0000313" key="3">
    <source>
        <dbReference type="Proteomes" id="UP000499080"/>
    </source>
</evidence>
<keyword evidence="3" id="KW-1185">Reference proteome</keyword>
<dbReference type="OrthoDB" id="1931024at2759"/>
<name>A0A4Y2A9S6_ARAVE</name>
<dbReference type="AlphaFoldDB" id="A0A4Y2A9S6"/>
<evidence type="ECO:0000313" key="2">
    <source>
        <dbReference type="EMBL" id="GBL76542.1"/>
    </source>
</evidence>
<accession>A0A4Y2A9S6</accession>
<reference evidence="2 3" key="1">
    <citation type="journal article" date="2019" name="Sci. Rep.">
        <title>Orb-weaving spider Araneus ventricosus genome elucidates the spidroin gene catalogue.</title>
        <authorList>
            <person name="Kono N."/>
            <person name="Nakamura H."/>
            <person name="Ohtoshi R."/>
            <person name="Moran D.A.P."/>
            <person name="Shinohara A."/>
            <person name="Yoshida Y."/>
            <person name="Fujiwara M."/>
            <person name="Mori M."/>
            <person name="Tomita M."/>
            <person name="Arakawa K."/>
        </authorList>
    </citation>
    <scope>NUCLEOTIDE SEQUENCE [LARGE SCALE GENOMIC DNA]</scope>
</reference>
<organism evidence="2 3">
    <name type="scientific">Araneus ventricosus</name>
    <name type="common">Orbweaver spider</name>
    <name type="synonym">Epeira ventricosa</name>
    <dbReference type="NCBI Taxonomy" id="182803"/>
    <lineage>
        <taxon>Eukaryota</taxon>
        <taxon>Metazoa</taxon>
        <taxon>Ecdysozoa</taxon>
        <taxon>Arthropoda</taxon>
        <taxon>Chelicerata</taxon>
        <taxon>Arachnida</taxon>
        <taxon>Araneae</taxon>
        <taxon>Araneomorphae</taxon>
        <taxon>Entelegynae</taxon>
        <taxon>Araneoidea</taxon>
        <taxon>Araneidae</taxon>
        <taxon>Araneus</taxon>
    </lineage>
</organism>
<protein>
    <recommendedName>
        <fullName evidence="1">Reverse transcriptase Ty1/copia-type domain-containing protein</fullName>
    </recommendedName>
</protein>
<gene>
    <name evidence="2" type="ORF">AVEN_53279_1</name>
</gene>
<dbReference type="Proteomes" id="UP000499080">
    <property type="component" value="Unassembled WGS sequence"/>
</dbReference>
<sequence length="213" mass="25282">MHDDMKTAFLSRYLENEAYMFQPEGYTEEGQEQKVCKFNTAIYGLKQAARAWHIRIGESLRKYDFEQSKANMCLFKLWRVKSLLSHFYVNNEEYVKEDKYLKSRFEEAATVVGTKKFHAFIPFNKDEVQTKTHSFSDYTETYKIQISPHDEGILFEETVGYVACAYDNEWWEATVLSKDQVEEEGSSSKWTIALNHFSRKSRHFNSTEKLYFR</sequence>